<feature type="non-terminal residue" evidence="1">
    <location>
        <position position="1"/>
    </location>
</feature>
<accession>A0A4Y1QN98</accession>
<reference evidence="1" key="1">
    <citation type="journal article" date="2019" name="Science">
        <title>Mutation of a bHLH transcription factor allowed almond domestication.</title>
        <authorList>
            <person name="Sanchez-Perez R."/>
            <person name="Pavan S."/>
            <person name="Mazzeo R."/>
            <person name="Moldovan C."/>
            <person name="Aiese Cigliano R."/>
            <person name="Del Cueto J."/>
            <person name="Ricciardi F."/>
            <person name="Lotti C."/>
            <person name="Ricciardi L."/>
            <person name="Dicenta F."/>
            <person name="Lopez-Marques R.L."/>
            <person name="Lindberg Moller B."/>
        </authorList>
    </citation>
    <scope>NUCLEOTIDE SEQUENCE</scope>
</reference>
<dbReference type="PANTHER" id="PTHR11439:SF467">
    <property type="entry name" value="INTEGRASE CATALYTIC DOMAIN-CONTAINING PROTEIN"/>
    <property type="match status" value="1"/>
</dbReference>
<sequence>LLLLLPPPKVLLFICPPRPDIAYAVSVVNQFMYSPNVSHRNAVDRILIYLKSNPDLEVFGYTDADWAGSIIDRRSTSGYFTFVGEVEYRGMADGVCEFLWIRRLTYQVGHW</sequence>
<gene>
    <name evidence="1" type="ORF">Prudu_001294</name>
</gene>
<dbReference type="AlphaFoldDB" id="A0A4Y1QN98"/>
<name>A0A4Y1QN98_PRUDU</name>
<organism evidence="1">
    <name type="scientific">Prunus dulcis</name>
    <name type="common">Almond</name>
    <name type="synonym">Amygdalus dulcis</name>
    <dbReference type="NCBI Taxonomy" id="3755"/>
    <lineage>
        <taxon>Eukaryota</taxon>
        <taxon>Viridiplantae</taxon>
        <taxon>Streptophyta</taxon>
        <taxon>Embryophyta</taxon>
        <taxon>Tracheophyta</taxon>
        <taxon>Spermatophyta</taxon>
        <taxon>Magnoliopsida</taxon>
        <taxon>eudicotyledons</taxon>
        <taxon>Gunneridae</taxon>
        <taxon>Pentapetalae</taxon>
        <taxon>rosids</taxon>
        <taxon>fabids</taxon>
        <taxon>Rosales</taxon>
        <taxon>Rosaceae</taxon>
        <taxon>Amygdaloideae</taxon>
        <taxon>Amygdaleae</taxon>
        <taxon>Prunus</taxon>
    </lineage>
</organism>
<evidence type="ECO:0000313" key="1">
    <source>
        <dbReference type="EMBL" id="BBG93319.1"/>
    </source>
</evidence>
<dbReference type="EMBL" id="AP019297">
    <property type="protein sequence ID" value="BBG93319.1"/>
    <property type="molecule type" value="Genomic_DNA"/>
</dbReference>
<dbReference type="PANTHER" id="PTHR11439">
    <property type="entry name" value="GAG-POL-RELATED RETROTRANSPOSON"/>
    <property type="match status" value="1"/>
</dbReference>
<dbReference type="CDD" id="cd09272">
    <property type="entry name" value="RNase_HI_RT_Ty1"/>
    <property type="match status" value="1"/>
</dbReference>
<proteinExistence type="predicted"/>
<protein>
    <submittedName>
        <fullName evidence="1">NB-ARC domain-containing disease resistance protein</fullName>
    </submittedName>
</protein>